<evidence type="ECO:0000256" key="5">
    <source>
        <dbReference type="ARBA" id="ARBA00023136"/>
    </source>
</evidence>
<dbReference type="InterPro" id="IPR038078">
    <property type="entry name" value="PhoU-like_sf"/>
</dbReference>
<evidence type="ECO:0000256" key="6">
    <source>
        <dbReference type="SAM" id="Phobius"/>
    </source>
</evidence>
<evidence type="ECO:0000259" key="7">
    <source>
        <dbReference type="Pfam" id="PF01895"/>
    </source>
</evidence>
<dbReference type="Pfam" id="PF01895">
    <property type="entry name" value="PhoU"/>
    <property type="match status" value="1"/>
</dbReference>
<dbReference type="AlphaFoldDB" id="A0A0G3ED60"/>
<dbReference type="Pfam" id="PF02690">
    <property type="entry name" value="Na_Pi_cotrans"/>
    <property type="match status" value="2"/>
</dbReference>
<feature type="transmembrane region" description="Helical" evidence="6">
    <location>
        <begin position="252"/>
        <end position="271"/>
    </location>
</feature>
<feature type="transmembrane region" description="Helical" evidence="6">
    <location>
        <begin position="6"/>
        <end position="28"/>
    </location>
</feature>
<dbReference type="PATRIC" id="fig|1609981.3.peg.1210"/>
<sequence>MHGFFVLLNMIGGLGLFLYGMHQMSDGLRRRAGDRLRKLLQTLTSNRVFGVITGASVTTIIQSSSATTILLVSLVNASLMTLEQAIGVVMGANIGTTFTAWIVSLLGFKFKITSLALPAVAVALPFFFSRIPKRREWSEILLGFGILFMGLSVMKESVPDISKHPEALEFVQHLVNAGFWSVLLFILLGTLLTIVVQSSSAAMAITLTMAYSGWIDFEIAAAIVLGENIGTTITAFLASLGMSPNAKRTARVHMVFNIVGVAWMLAVYQPFLQMVDQIVPGGVNDPHALPVHLAAFHTLFNLANTTLLIGFVPQLARLARVMVRPREHGPAPIGTFHVSHVRTRTTDALEADLVSARAEVGRMAVMVHDMLLKGLNAYHSSPAELEELREESKRTEKLTDQMQDGITEFLTDCMKESVTELQAQRIFAMQKVTSELESIADSAYRLVQLFRRKVRKGMGFHEHADEQLYAYTSEILDFLKYNADYLTYSVPEYNFDTALRLNRALKKTRKGLRKNVNEEIASTPDADVGGEVLFIDLVRHLERIGERNLNIAQAIQRLNENAF</sequence>
<name>A0A0G3ED60_9BACT</name>
<dbReference type="InterPro" id="IPR003841">
    <property type="entry name" value="Na/Pi_transpt"/>
</dbReference>
<organism evidence="8 9">
    <name type="scientific">Kiritimatiella glycovorans</name>
    <dbReference type="NCBI Taxonomy" id="1307763"/>
    <lineage>
        <taxon>Bacteria</taxon>
        <taxon>Pseudomonadati</taxon>
        <taxon>Kiritimatiellota</taxon>
        <taxon>Kiritimatiellia</taxon>
        <taxon>Kiritimatiellales</taxon>
        <taxon>Kiritimatiellaceae</taxon>
        <taxon>Kiritimatiella</taxon>
    </lineage>
</organism>
<reference evidence="9" key="1">
    <citation type="submission" date="2015-02" db="EMBL/GenBank/DDBJ databases">
        <title>Description and complete genome sequence of the first cultured representative of the subdivision 5 of the Verrucomicrobia phylum.</title>
        <authorList>
            <person name="Spring S."/>
            <person name="Bunk B."/>
            <person name="Sproer C."/>
            <person name="Klenk H.-P."/>
        </authorList>
    </citation>
    <scope>NUCLEOTIDE SEQUENCE [LARGE SCALE GENOMIC DNA]</scope>
    <source>
        <strain evidence="9">L21-Fru-AB</strain>
    </source>
</reference>
<feature type="transmembrane region" description="Helical" evidence="6">
    <location>
        <begin position="219"/>
        <end position="240"/>
    </location>
</feature>
<accession>A0A0G3ED60</accession>
<evidence type="ECO:0000313" key="8">
    <source>
        <dbReference type="EMBL" id="AKJ64411.1"/>
    </source>
</evidence>
<dbReference type="InterPro" id="IPR026022">
    <property type="entry name" value="PhoU_dom"/>
</dbReference>
<evidence type="ECO:0000256" key="3">
    <source>
        <dbReference type="ARBA" id="ARBA00022692"/>
    </source>
</evidence>
<dbReference type="Gene3D" id="1.20.58.220">
    <property type="entry name" value="Phosphate transport system protein phou homolog 2, domain 2"/>
    <property type="match status" value="1"/>
</dbReference>
<feature type="transmembrane region" description="Helical" evidence="6">
    <location>
        <begin position="115"/>
        <end position="131"/>
    </location>
</feature>
<dbReference type="InterPro" id="IPR004633">
    <property type="entry name" value="NaPi_cotrn-rel/YqeW-like"/>
</dbReference>
<dbReference type="NCBIfam" id="TIGR00704">
    <property type="entry name" value="NaPi_cotrn_rel"/>
    <property type="match status" value="1"/>
</dbReference>
<feature type="transmembrane region" description="Helical" evidence="6">
    <location>
        <begin position="48"/>
        <end position="73"/>
    </location>
</feature>
<keyword evidence="9" id="KW-1185">Reference proteome</keyword>
<dbReference type="PANTHER" id="PTHR10010">
    <property type="entry name" value="SOLUTE CARRIER FAMILY 34 SODIUM PHOSPHATE , MEMBER 2-RELATED"/>
    <property type="match status" value="1"/>
</dbReference>
<evidence type="ECO:0000256" key="2">
    <source>
        <dbReference type="ARBA" id="ARBA00022475"/>
    </source>
</evidence>
<dbReference type="PANTHER" id="PTHR10010:SF46">
    <property type="entry name" value="SODIUM-DEPENDENT PHOSPHATE TRANSPORT PROTEIN 2B"/>
    <property type="match status" value="1"/>
</dbReference>
<evidence type="ECO:0000256" key="1">
    <source>
        <dbReference type="ARBA" id="ARBA00004651"/>
    </source>
</evidence>
<proteinExistence type="predicted"/>
<gene>
    <name evidence="8" type="ORF">L21SP4_01162</name>
</gene>
<comment type="subcellular location">
    <subcellularLocation>
        <location evidence="1">Cell membrane</location>
        <topology evidence="1">Multi-pass membrane protein</topology>
    </subcellularLocation>
</comment>
<keyword evidence="3 6" id="KW-0812">Transmembrane</keyword>
<feature type="transmembrane region" description="Helical" evidence="6">
    <location>
        <begin position="291"/>
        <end position="316"/>
    </location>
</feature>
<dbReference type="EMBL" id="CP010904">
    <property type="protein sequence ID" value="AKJ64411.1"/>
    <property type="molecule type" value="Genomic_DNA"/>
</dbReference>
<dbReference type="RefSeq" id="WP_052881746.1">
    <property type="nucleotide sequence ID" value="NZ_CP010904.1"/>
</dbReference>
<feature type="transmembrane region" description="Helical" evidence="6">
    <location>
        <begin position="85"/>
        <end position="108"/>
    </location>
</feature>
<dbReference type="SUPFAM" id="SSF109755">
    <property type="entry name" value="PhoU-like"/>
    <property type="match status" value="1"/>
</dbReference>
<dbReference type="GO" id="GO:0005436">
    <property type="term" value="F:sodium:phosphate symporter activity"/>
    <property type="evidence" value="ECO:0007669"/>
    <property type="project" value="InterPro"/>
</dbReference>
<reference evidence="8 9" key="2">
    <citation type="journal article" date="2016" name="ISME J.">
        <title>Characterization of the first cultured representative of Verrucomicrobia subdivision 5 indicates the proposal of a novel phylum.</title>
        <authorList>
            <person name="Spring S."/>
            <person name="Bunk B."/>
            <person name="Sproer C."/>
            <person name="Schumann P."/>
            <person name="Rohde M."/>
            <person name="Tindall B.J."/>
            <person name="Klenk H.P."/>
        </authorList>
    </citation>
    <scope>NUCLEOTIDE SEQUENCE [LARGE SCALE GENOMIC DNA]</scope>
    <source>
        <strain evidence="8 9">L21-Fru-AB</strain>
    </source>
</reference>
<keyword evidence="4 6" id="KW-1133">Transmembrane helix</keyword>
<evidence type="ECO:0000313" key="9">
    <source>
        <dbReference type="Proteomes" id="UP000035268"/>
    </source>
</evidence>
<dbReference type="STRING" id="1307763.L21SP4_01162"/>
<dbReference type="NCBIfam" id="NF037997">
    <property type="entry name" value="Na_Pi_symport"/>
    <property type="match status" value="1"/>
</dbReference>
<dbReference type="Proteomes" id="UP000035268">
    <property type="component" value="Chromosome"/>
</dbReference>
<dbReference type="KEGG" id="vbl:L21SP4_01162"/>
<feature type="domain" description="PhoU" evidence="7">
    <location>
        <begin position="361"/>
        <end position="447"/>
    </location>
</feature>
<keyword evidence="2" id="KW-1003">Cell membrane</keyword>
<keyword evidence="5 6" id="KW-0472">Membrane</keyword>
<evidence type="ECO:0000256" key="4">
    <source>
        <dbReference type="ARBA" id="ARBA00022989"/>
    </source>
</evidence>
<protein>
    <submittedName>
        <fullName evidence="8">Na/Pi-cotransporter II-related protein</fullName>
    </submittedName>
</protein>
<dbReference type="GO" id="GO:0044341">
    <property type="term" value="P:sodium-dependent phosphate transport"/>
    <property type="evidence" value="ECO:0007669"/>
    <property type="project" value="InterPro"/>
</dbReference>
<feature type="transmembrane region" description="Helical" evidence="6">
    <location>
        <begin position="174"/>
        <end position="199"/>
    </location>
</feature>
<feature type="transmembrane region" description="Helical" evidence="6">
    <location>
        <begin position="137"/>
        <end position="154"/>
    </location>
</feature>
<dbReference type="OrthoDB" id="9763003at2"/>
<dbReference type="GO" id="GO:0005886">
    <property type="term" value="C:plasma membrane"/>
    <property type="evidence" value="ECO:0007669"/>
    <property type="project" value="UniProtKB-SubCell"/>
</dbReference>